<dbReference type="EMBL" id="RWIC01000101">
    <property type="protein sequence ID" value="TKC49915.1"/>
    <property type="molecule type" value="Genomic_DNA"/>
</dbReference>
<sequence>MLLAALYCLLWTFQTSAGHFPRACASSKNLMEKECCPPWEGDGSPCGQLSGRGSCQDIILSKAPLGPQFPFAGVDDRESWPSVFYNRTCQCFGNFMGFNCGNCKFGFWGPTCTERRLLVRRNIFDLSVPEKNKFLAYLTLAKHTTSADYVIPTGTYGQMNNGSTPLFNDINVYDLFVWMHYYVSRDALLGGSEIWRDIDFAHEAPGFLPWHRLFLLLWEKEIQKLTGDENFTIPYWDWRDAENCDICTDEYMGGRNPANPNLLSPASFFSSWQVICSQLEEYNSRHTLCNGTSEGPILRNPGNHDKARTPRLPSSADVEFCLSLTQYESGSMDKAANFSFRNTLEGFASPLTGIADASQSSMHNALHIYMNGTMSQVPGSANDPVFLLHHAFVDSTKYDFTGVSNAARFGNICHSYEELEEIGPRSKTCEFGIFEQWLRRHRPLQEVYPEAYAPIGHNRESYMVPFIPLYRNGDFFISSRDLGYDYSYLQDSGPDSFQDYIKPYLEQASQIWPWLIGAAMVGSVLTAVLGGLTSLLYHRKRKQLPEEKQPLLMDKEDYHSLLYQSHL</sequence>
<organism evidence="26 27">
    <name type="scientific">Monodon monoceros</name>
    <name type="common">Narwhal</name>
    <name type="synonym">Ceratodon monodon</name>
    <dbReference type="NCBI Taxonomy" id="40151"/>
    <lineage>
        <taxon>Eukaryota</taxon>
        <taxon>Metazoa</taxon>
        <taxon>Chordata</taxon>
        <taxon>Craniata</taxon>
        <taxon>Vertebrata</taxon>
        <taxon>Euteleostomi</taxon>
        <taxon>Mammalia</taxon>
        <taxon>Eutheria</taxon>
        <taxon>Laurasiatheria</taxon>
        <taxon>Artiodactyla</taxon>
        <taxon>Whippomorpha</taxon>
        <taxon>Cetacea</taxon>
        <taxon>Odontoceti</taxon>
        <taxon>Monodontidae</taxon>
        <taxon>Monodon</taxon>
    </lineage>
</organism>
<dbReference type="Pfam" id="PF00264">
    <property type="entry name" value="Tyrosinase"/>
    <property type="match status" value="1"/>
</dbReference>
<evidence type="ECO:0000256" key="12">
    <source>
        <dbReference type="ARBA" id="ARBA00023101"/>
    </source>
</evidence>
<keyword evidence="9" id="KW-0560">Oxidoreductase</keyword>
<evidence type="ECO:0000256" key="18">
    <source>
        <dbReference type="ARBA" id="ARBA00045343"/>
    </source>
</evidence>
<evidence type="ECO:0000256" key="3">
    <source>
        <dbReference type="ARBA" id="ARBA00009928"/>
    </source>
</evidence>
<dbReference type="InterPro" id="IPR002227">
    <property type="entry name" value="Tyrosinase_Cu-bd"/>
</dbReference>
<keyword evidence="8 22" id="KW-1133">Transmembrane helix</keyword>
<comment type="catalytic activity">
    <reaction evidence="20">
        <text>2 L-dopa + O2 = 2 L-dopaquinone + 2 H2O</text>
        <dbReference type="Rhea" id="RHEA:34287"/>
        <dbReference type="ChEBI" id="CHEBI:15377"/>
        <dbReference type="ChEBI" id="CHEBI:15379"/>
        <dbReference type="ChEBI" id="CHEBI:57504"/>
        <dbReference type="ChEBI" id="CHEBI:57924"/>
        <dbReference type="EC" id="1.14.18.1"/>
    </reaction>
</comment>
<dbReference type="GO" id="GO:0033162">
    <property type="term" value="C:melanosome membrane"/>
    <property type="evidence" value="ECO:0007669"/>
    <property type="project" value="UniProtKB-SubCell"/>
</dbReference>
<evidence type="ECO:0000313" key="26">
    <source>
        <dbReference type="EMBL" id="TKC49915.1"/>
    </source>
</evidence>
<evidence type="ECO:0000256" key="16">
    <source>
        <dbReference type="ARBA" id="ARBA00039304"/>
    </source>
</evidence>
<keyword evidence="11" id="KW-0503">Monooxygenase</keyword>
<comment type="subunit">
    <text evidence="15">Forms an OPN3-dependent complex with DCT in response to blue light in melanocytes.</text>
</comment>
<evidence type="ECO:0000256" key="22">
    <source>
        <dbReference type="SAM" id="Phobius"/>
    </source>
</evidence>
<evidence type="ECO:0000256" key="8">
    <source>
        <dbReference type="ARBA" id="ARBA00022989"/>
    </source>
</evidence>
<evidence type="ECO:0000256" key="1">
    <source>
        <dbReference type="ARBA" id="ARBA00001973"/>
    </source>
</evidence>
<dbReference type="GO" id="GO:0004503">
    <property type="term" value="F:tyrosinase activity"/>
    <property type="evidence" value="ECO:0007669"/>
    <property type="project" value="UniProtKB-EC"/>
</dbReference>
<evidence type="ECO:0000256" key="5">
    <source>
        <dbReference type="ARBA" id="ARBA00022692"/>
    </source>
</evidence>
<dbReference type="PANTHER" id="PTHR11474:SF124">
    <property type="entry name" value="TYROSINASE"/>
    <property type="match status" value="1"/>
</dbReference>
<keyword evidence="13 22" id="KW-0472">Membrane</keyword>
<dbReference type="GO" id="GO:0042438">
    <property type="term" value="P:melanin biosynthetic process"/>
    <property type="evidence" value="ECO:0007669"/>
    <property type="project" value="UniProtKB-KW"/>
</dbReference>
<dbReference type="SUPFAM" id="SSF48056">
    <property type="entry name" value="Di-copper centre-containing domain"/>
    <property type="match status" value="2"/>
</dbReference>
<evidence type="ECO:0000256" key="4">
    <source>
        <dbReference type="ARBA" id="ARBA00011906"/>
    </source>
</evidence>
<dbReference type="GO" id="GO:0042802">
    <property type="term" value="F:identical protein binding"/>
    <property type="evidence" value="ECO:0007669"/>
    <property type="project" value="UniProtKB-ARBA"/>
</dbReference>
<evidence type="ECO:0000256" key="13">
    <source>
        <dbReference type="ARBA" id="ARBA00023136"/>
    </source>
</evidence>
<keyword evidence="5 22" id="KW-0812">Transmembrane</keyword>
<dbReference type="PROSITE" id="PS00497">
    <property type="entry name" value="TYROSINASE_1"/>
    <property type="match status" value="1"/>
</dbReference>
<keyword evidence="7 23" id="KW-0732">Signal</keyword>
<evidence type="ECO:0000256" key="14">
    <source>
        <dbReference type="ARBA" id="ARBA00023180"/>
    </source>
</evidence>
<dbReference type="FunFam" id="1.10.1280.10:FF:000003">
    <property type="entry name" value="Tyrosinase"/>
    <property type="match status" value="1"/>
</dbReference>
<evidence type="ECO:0000256" key="9">
    <source>
        <dbReference type="ARBA" id="ARBA00023002"/>
    </source>
</evidence>
<comment type="caution">
    <text evidence="26">The sequence shown here is derived from an EMBL/GenBank/DDBJ whole genome shotgun (WGS) entry which is preliminary data.</text>
</comment>
<dbReference type="PRINTS" id="PR00092">
    <property type="entry name" value="TYROSINASE"/>
</dbReference>
<feature type="domain" description="Tyrosinase copper-binding" evidence="24">
    <location>
        <begin position="202"/>
        <end position="219"/>
    </location>
</feature>
<dbReference type="PANTHER" id="PTHR11474">
    <property type="entry name" value="TYROSINASE FAMILY MEMBER"/>
    <property type="match status" value="1"/>
</dbReference>
<proteinExistence type="inferred from homology"/>
<evidence type="ECO:0000256" key="11">
    <source>
        <dbReference type="ARBA" id="ARBA00023033"/>
    </source>
</evidence>
<name>A0A4U1FJ41_MONMO</name>
<dbReference type="GO" id="GO:0046872">
    <property type="term" value="F:metal ion binding"/>
    <property type="evidence" value="ECO:0007669"/>
    <property type="project" value="UniProtKB-KW"/>
</dbReference>
<feature type="transmembrane region" description="Helical" evidence="22">
    <location>
        <begin position="511"/>
        <end position="537"/>
    </location>
</feature>
<feature type="signal peptide" evidence="23">
    <location>
        <begin position="1"/>
        <end position="17"/>
    </location>
</feature>
<feature type="chain" id="PRO_5020732083" description="Tyrosinase" evidence="23">
    <location>
        <begin position="18"/>
        <end position="567"/>
    </location>
</feature>
<dbReference type="EC" id="1.14.18.1" evidence="4"/>
<evidence type="ECO:0000259" key="24">
    <source>
        <dbReference type="PROSITE" id="PS00497"/>
    </source>
</evidence>
<evidence type="ECO:0000256" key="7">
    <source>
        <dbReference type="ARBA" id="ARBA00022729"/>
    </source>
</evidence>
<evidence type="ECO:0000256" key="20">
    <source>
        <dbReference type="ARBA" id="ARBA00048233"/>
    </source>
</evidence>
<reference evidence="27" key="1">
    <citation type="journal article" date="2019" name="IScience">
        <title>Narwhal Genome Reveals Long-Term Low Genetic Diversity despite Current Large Abundance Size.</title>
        <authorList>
            <person name="Westbury M.V."/>
            <person name="Petersen B."/>
            <person name="Garde E."/>
            <person name="Heide-Jorgensen M.P."/>
            <person name="Lorenzen E.D."/>
        </authorList>
    </citation>
    <scope>NUCLEOTIDE SEQUENCE [LARGE SCALE GENOMIC DNA]</scope>
</reference>
<evidence type="ECO:0000256" key="19">
    <source>
        <dbReference type="ARBA" id="ARBA00047408"/>
    </source>
</evidence>
<dbReference type="InterPro" id="IPR050316">
    <property type="entry name" value="Tyrosinase/Hemocyanin"/>
</dbReference>
<comment type="cofactor">
    <cofactor evidence="1">
        <name>Cu(2+)</name>
        <dbReference type="ChEBI" id="CHEBI:29036"/>
    </cofactor>
</comment>
<evidence type="ECO:0000256" key="17">
    <source>
        <dbReference type="ARBA" id="ARBA00042251"/>
    </source>
</evidence>
<dbReference type="InterPro" id="IPR008922">
    <property type="entry name" value="Di-copper_centre_dom_sf"/>
</dbReference>
<comment type="similarity">
    <text evidence="3">Belongs to the tyrosinase family.</text>
</comment>
<accession>A0A4U1FJ41</accession>
<dbReference type="Gene3D" id="1.10.1280.10">
    <property type="entry name" value="Di-copper center containing domain from catechol oxidase"/>
    <property type="match status" value="1"/>
</dbReference>
<evidence type="ECO:0000256" key="15">
    <source>
        <dbReference type="ARBA" id="ARBA00038813"/>
    </source>
</evidence>
<gene>
    <name evidence="26" type="ORF">EI555_008099</name>
</gene>
<evidence type="ECO:0000256" key="2">
    <source>
        <dbReference type="ARBA" id="ARBA00004573"/>
    </source>
</evidence>
<evidence type="ECO:0000256" key="21">
    <source>
        <dbReference type="ARBA" id="ARBA00048881"/>
    </source>
</evidence>
<keyword evidence="12" id="KW-0470">Melanin biosynthesis</keyword>
<keyword evidence="10" id="KW-0186">Copper</keyword>
<comment type="subcellular location">
    <subcellularLocation>
        <location evidence="2">Melanosome membrane</location>
        <topology evidence="2">Single-pass type I membrane protein</topology>
    </subcellularLocation>
</comment>
<feature type="domain" description="Tyrosinase copper-binding" evidence="25">
    <location>
        <begin position="383"/>
        <end position="394"/>
    </location>
</feature>
<comment type="catalytic activity">
    <reaction evidence="21">
        <text>L-tyrosine + O2 = L-dopaquinone + H2O</text>
        <dbReference type="Rhea" id="RHEA:18117"/>
        <dbReference type="ChEBI" id="CHEBI:15377"/>
        <dbReference type="ChEBI" id="CHEBI:15379"/>
        <dbReference type="ChEBI" id="CHEBI:57924"/>
        <dbReference type="ChEBI" id="CHEBI:58315"/>
        <dbReference type="EC" id="1.14.18.1"/>
    </reaction>
</comment>
<keyword evidence="14" id="KW-0325">Glycoprotein</keyword>
<dbReference type="AlphaFoldDB" id="A0A4U1FJ41"/>
<dbReference type="GO" id="GO:0043473">
    <property type="term" value="P:pigmentation"/>
    <property type="evidence" value="ECO:0007669"/>
    <property type="project" value="UniProtKB-ARBA"/>
</dbReference>
<keyword evidence="6" id="KW-0479">Metal-binding</keyword>
<protein>
    <recommendedName>
        <fullName evidence="16">Tyrosinase</fullName>
        <ecNumber evidence="4">1.14.18.1</ecNumber>
    </recommendedName>
    <alternativeName>
        <fullName evidence="17">Monophenol monooxygenase</fullName>
    </alternativeName>
</protein>
<evidence type="ECO:0000313" key="27">
    <source>
        <dbReference type="Proteomes" id="UP000308365"/>
    </source>
</evidence>
<comment type="function">
    <text evidence="18">This is a copper-containing oxidase that functions in the formation of pigments such as melanins and other polyphenolic compounds. Catalyzes the initial and rate limiting step in the cascade of reactions leading to melanin production from tyrosine. In addition to hydroxylating tyrosine to DOPA (3,4-dihydroxyphenylalanine), also catalyzes the oxidation of DOPA to DOPA-quinone, and possibly the oxidation of DHI (5,6-dihydroxyindole) to indole-5,6 quinone.</text>
</comment>
<comment type="catalytic activity">
    <reaction evidence="19">
        <text>2 5,6-dihydroxyindole-2-carboxylate + O2 = 2 indole-5,6-quinone-2-carboxylate + 2 H2O</text>
        <dbReference type="Rhea" id="RHEA:68388"/>
        <dbReference type="ChEBI" id="CHEBI:15377"/>
        <dbReference type="ChEBI" id="CHEBI:15379"/>
        <dbReference type="ChEBI" id="CHEBI:16875"/>
        <dbReference type="ChEBI" id="CHEBI:177869"/>
    </reaction>
    <physiologicalReaction direction="left-to-right" evidence="19">
        <dbReference type="Rhea" id="RHEA:68389"/>
    </physiologicalReaction>
</comment>
<dbReference type="PROSITE" id="PS00498">
    <property type="entry name" value="TYROSINASE_2"/>
    <property type="match status" value="1"/>
</dbReference>
<evidence type="ECO:0000256" key="23">
    <source>
        <dbReference type="SAM" id="SignalP"/>
    </source>
</evidence>
<dbReference type="Proteomes" id="UP000308365">
    <property type="component" value="Unassembled WGS sequence"/>
</dbReference>
<evidence type="ECO:0000256" key="10">
    <source>
        <dbReference type="ARBA" id="ARBA00023008"/>
    </source>
</evidence>
<evidence type="ECO:0000256" key="6">
    <source>
        <dbReference type="ARBA" id="ARBA00022723"/>
    </source>
</evidence>
<evidence type="ECO:0000259" key="25">
    <source>
        <dbReference type="PROSITE" id="PS00498"/>
    </source>
</evidence>